<dbReference type="GeneID" id="85229299"/>
<proteinExistence type="predicted"/>
<name>A0AA97I3W6_9EURY</name>
<dbReference type="KEGG" id="mefw:F1737_03985"/>
<evidence type="ECO:0000256" key="1">
    <source>
        <dbReference type="SAM" id="Phobius"/>
    </source>
</evidence>
<dbReference type="RefSeq" id="WP_317137484.1">
    <property type="nucleotide sequence ID" value="NZ_CP043875.1"/>
</dbReference>
<protein>
    <submittedName>
        <fullName evidence="2">Uncharacterized protein</fullName>
    </submittedName>
</protein>
<dbReference type="Proteomes" id="UP001301797">
    <property type="component" value="Chromosome"/>
</dbReference>
<feature type="transmembrane region" description="Helical" evidence="1">
    <location>
        <begin position="192"/>
        <end position="215"/>
    </location>
</feature>
<keyword evidence="1" id="KW-1133">Transmembrane helix</keyword>
<evidence type="ECO:0000313" key="3">
    <source>
        <dbReference type="Proteomes" id="UP001301797"/>
    </source>
</evidence>
<feature type="transmembrane region" description="Helical" evidence="1">
    <location>
        <begin position="252"/>
        <end position="276"/>
    </location>
</feature>
<evidence type="ECO:0000313" key="2">
    <source>
        <dbReference type="EMBL" id="WOF15914.1"/>
    </source>
</evidence>
<feature type="transmembrane region" description="Helical" evidence="1">
    <location>
        <begin position="169"/>
        <end position="186"/>
    </location>
</feature>
<keyword evidence="1" id="KW-0472">Membrane</keyword>
<feature type="transmembrane region" description="Helical" evidence="1">
    <location>
        <begin position="62"/>
        <end position="81"/>
    </location>
</feature>
<dbReference type="AlphaFoldDB" id="A0AA97I3W6"/>
<feature type="transmembrane region" description="Helical" evidence="1">
    <location>
        <begin position="227"/>
        <end position="246"/>
    </location>
</feature>
<dbReference type="EMBL" id="CP043875">
    <property type="protein sequence ID" value="WOF15914.1"/>
    <property type="molecule type" value="Genomic_DNA"/>
</dbReference>
<feature type="transmembrane region" description="Helical" evidence="1">
    <location>
        <begin position="93"/>
        <end position="118"/>
    </location>
</feature>
<sequence length="282" mass="31685">MNDYIQKGISLLEQLIDYALILPQKALSGDLFAIMICLISVYILAVSIKKFTKYIILGLKKLIVLIIITIALFIFVQDFLFRILTDGFTVDTLIFGFAGFVCGIVGLIIAISTVVRAVKKYREHKDKIEKHPVLSDEKILQVKEYSETEQYVQIPYMPDKLSRFAKDNSIGMVLIYLIIAEFGIFSSKTIPAVNALTGLSFFLIFIIFAVIFIKLTYVNYFTGLKHLLFALILGFILSILLGYFWGGIPLKILLSIQYFATDALVALITGLSLSLFMSSKGK</sequence>
<keyword evidence="3" id="KW-1185">Reference proteome</keyword>
<gene>
    <name evidence="2" type="ORF">F1737_03985</name>
</gene>
<accession>A0AA97I3W6</accession>
<reference evidence="2 3" key="1">
    <citation type="submission" date="2019-09" db="EMBL/GenBank/DDBJ databases">
        <title>The complete genome of Methanoplanus sp. FWC-SCC4.</title>
        <authorList>
            <person name="Chen S.-C."/>
            <person name="Zhou Y.-Z."/>
            <person name="Lai M.-C."/>
        </authorList>
    </citation>
    <scope>NUCLEOTIDE SEQUENCE [LARGE SCALE GENOMIC DNA]</scope>
    <source>
        <strain evidence="2 3">FWC-SCC4</strain>
    </source>
</reference>
<organism evidence="2 3">
    <name type="scientific">Methanochimaera problematica</name>
    <dbReference type="NCBI Taxonomy" id="2609417"/>
    <lineage>
        <taxon>Archaea</taxon>
        <taxon>Methanobacteriati</taxon>
        <taxon>Methanobacteriota</taxon>
        <taxon>Stenosarchaea group</taxon>
        <taxon>Methanomicrobia</taxon>
        <taxon>Methanomicrobiales</taxon>
        <taxon>Methanomicrobiaceae</taxon>
        <taxon>Methanochimaera</taxon>
    </lineage>
</organism>
<feature type="transmembrane region" description="Helical" evidence="1">
    <location>
        <begin position="31"/>
        <end position="50"/>
    </location>
</feature>
<keyword evidence="1" id="KW-0812">Transmembrane</keyword>